<dbReference type="EMBL" id="AGCK01000024">
    <property type="protein sequence ID" value="EHM54796.1"/>
    <property type="molecule type" value="Genomic_DNA"/>
</dbReference>
<organism evidence="1 2">
    <name type="scientific">Flavonifractor plautii ATCC 29863</name>
    <dbReference type="NCBI Taxonomy" id="411475"/>
    <lineage>
        <taxon>Bacteria</taxon>
        <taxon>Bacillati</taxon>
        <taxon>Bacillota</taxon>
        <taxon>Clostridia</taxon>
        <taxon>Eubacteriales</taxon>
        <taxon>Oscillospiraceae</taxon>
        <taxon>Flavonifractor</taxon>
    </lineage>
</organism>
<evidence type="ECO:0000313" key="2">
    <source>
        <dbReference type="Proteomes" id="UP000004459"/>
    </source>
</evidence>
<dbReference type="Proteomes" id="UP000004459">
    <property type="component" value="Unassembled WGS sequence"/>
</dbReference>
<gene>
    <name evidence="1" type="ORF">HMPREF0372_00296</name>
</gene>
<reference evidence="1 2" key="1">
    <citation type="submission" date="2011-08" db="EMBL/GenBank/DDBJ databases">
        <authorList>
            <person name="Weinstock G."/>
            <person name="Sodergren E."/>
            <person name="Clifton S."/>
            <person name="Fulton L."/>
            <person name="Fulton B."/>
            <person name="Courtney L."/>
            <person name="Fronick C."/>
            <person name="Harrison M."/>
            <person name="Strong C."/>
            <person name="Farmer C."/>
            <person name="Delahaunty K."/>
            <person name="Markovic C."/>
            <person name="Hall O."/>
            <person name="Minx P."/>
            <person name="Tomlinson C."/>
            <person name="Mitreva M."/>
            <person name="Hou S."/>
            <person name="Chen J."/>
            <person name="Wollam A."/>
            <person name="Pepin K.H."/>
            <person name="Johnson M."/>
            <person name="Bhonagiri V."/>
            <person name="Zhang X."/>
            <person name="Suruliraj S."/>
            <person name="Warren W."/>
            <person name="Chinwalla A."/>
            <person name="Mardis E.R."/>
            <person name="Wilson R.K."/>
        </authorList>
    </citation>
    <scope>NUCLEOTIDE SEQUENCE [LARGE SCALE GENOMIC DNA]</scope>
    <source>
        <strain evidence="1 2">ATCC 29863</strain>
    </source>
</reference>
<dbReference type="HOGENOM" id="CLU_3290024_0_0_9"/>
<protein>
    <submittedName>
        <fullName evidence="1">Uncharacterized protein</fullName>
    </submittedName>
</protein>
<proteinExistence type="predicted"/>
<accession>G9YLD1</accession>
<sequence length="40" mass="4653">MFEKVYLYKLSDRTIPVCMIHKSARIFNTFSANTNSKIAL</sequence>
<name>G9YLD1_FLAPL</name>
<dbReference type="AlphaFoldDB" id="G9YLD1"/>
<comment type="caution">
    <text evidence="1">The sequence shown here is derived from an EMBL/GenBank/DDBJ whole genome shotgun (WGS) entry which is preliminary data.</text>
</comment>
<evidence type="ECO:0000313" key="1">
    <source>
        <dbReference type="EMBL" id="EHM54796.1"/>
    </source>
</evidence>